<evidence type="ECO:0000313" key="2">
    <source>
        <dbReference type="Proteomes" id="UP000193648"/>
    </source>
</evidence>
<dbReference type="RefSeq" id="XP_021881068.1">
    <property type="nucleotide sequence ID" value="XM_022028830.1"/>
</dbReference>
<name>A0A1Y2GLP5_9FUNG</name>
<organism evidence="1 2">
    <name type="scientific">Lobosporangium transversale</name>
    <dbReference type="NCBI Taxonomy" id="64571"/>
    <lineage>
        <taxon>Eukaryota</taxon>
        <taxon>Fungi</taxon>
        <taxon>Fungi incertae sedis</taxon>
        <taxon>Mucoromycota</taxon>
        <taxon>Mortierellomycotina</taxon>
        <taxon>Mortierellomycetes</taxon>
        <taxon>Mortierellales</taxon>
        <taxon>Mortierellaceae</taxon>
        <taxon>Lobosporangium</taxon>
    </lineage>
</organism>
<dbReference type="EMBL" id="MCFF01000020">
    <property type="protein sequence ID" value="ORZ14936.1"/>
    <property type="molecule type" value="Genomic_DNA"/>
</dbReference>
<sequence length="141" mass="15862">MIKLLTLVLVAAQTFTIVGIANATHYIAFARGWSNGFTQKVGVCIRGREGLIMQDYDTFWVGVKNYGFHKDGYSALVGAKDRQVRIPGWGVYQLQSASSTHDYWLGCWNTSPNKCSEFYSSAKEECENFFKKKIDQSIGNN</sequence>
<comment type="caution">
    <text evidence="1">The sequence shown here is derived from an EMBL/GenBank/DDBJ whole genome shotgun (WGS) entry which is preliminary data.</text>
</comment>
<evidence type="ECO:0000313" key="1">
    <source>
        <dbReference type="EMBL" id="ORZ14936.1"/>
    </source>
</evidence>
<keyword evidence="2" id="KW-1185">Reference proteome</keyword>
<protein>
    <submittedName>
        <fullName evidence="1">Uncharacterized protein</fullName>
    </submittedName>
</protein>
<dbReference type="OrthoDB" id="2303442at2759"/>
<dbReference type="Proteomes" id="UP000193648">
    <property type="component" value="Unassembled WGS sequence"/>
</dbReference>
<reference evidence="1 2" key="1">
    <citation type="submission" date="2016-07" db="EMBL/GenBank/DDBJ databases">
        <title>Pervasive Adenine N6-methylation of Active Genes in Fungi.</title>
        <authorList>
            <consortium name="DOE Joint Genome Institute"/>
            <person name="Mondo S.J."/>
            <person name="Dannebaum R.O."/>
            <person name="Kuo R.C."/>
            <person name="Labutti K."/>
            <person name="Haridas S."/>
            <person name="Kuo A."/>
            <person name="Salamov A."/>
            <person name="Ahrendt S.R."/>
            <person name="Lipzen A."/>
            <person name="Sullivan W."/>
            <person name="Andreopoulos W.B."/>
            <person name="Clum A."/>
            <person name="Lindquist E."/>
            <person name="Daum C."/>
            <person name="Ramamoorthy G.K."/>
            <person name="Gryganskyi A."/>
            <person name="Culley D."/>
            <person name="Magnuson J.K."/>
            <person name="James T.Y."/>
            <person name="O'Malley M.A."/>
            <person name="Stajich J.E."/>
            <person name="Spatafora J.W."/>
            <person name="Visel A."/>
            <person name="Grigoriev I.V."/>
        </authorList>
    </citation>
    <scope>NUCLEOTIDE SEQUENCE [LARGE SCALE GENOMIC DNA]</scope>
    <source>
        <strain evidence="1 2">NRRL 3116</strain>
    </source>
</reference>
<gene>
    <name evidence="1" type="ORF">BCR41DRAFT_396658</name>
</gene>
<dbReference type="GeneID" id="33570673"/>
<accession>A0A1Y2GLP5</accession>
<dbReference type="InParanoid" id="A0A1Y2GLP5"/>
<proteinExistence type="predicted"/>
<dbReference type="AlphaFoldDB" id="A0A1Y2GLP5"/>